<reference evidence="2" key="1">
    <citation type="submission" date="2018-11" db="EMBL/GenBank/DDBJ databases">
        <authorList>
            <consortium name="Pathogen Informatics"/>
        </authorList>
    </citation>
    <scope>NUCLEOTIDE SEQUENCE</scope>
</reference>
<proteinExistence type="predicted"/>
<dbReference type="EMBL" id="CAAALY010103476">
    <property type="protein sequence ID" value="VEL29475.1"/>
    <property type="molecule type" value="Genomic_DNA"/>
</dbReference>
<accession>A0A3S5AVB8</accession>
<keyword evidence="3" id="KW-1185">Reference proteome</keyword>
<feature type="region of interest" description="Disordered" evidence="1">
    <location>
        <begin position="48"/>
        <end position="67"/>
    </location>
</feature>
<evidence type="ECO:0000313" key="2">
    <source>
        <dbReference type="EMBL" id="VEL29475.1"/>
    </source>
</evidence>
<evidence type="ECO:0000313" key="3">
    <source>
        <dbReference type="Proteomes" id="UP000784294"/>
    </source>
</evidence>
<sequence length="163" mass="17519">MYQRECTSPQCLRIPCSDPTGSQPFCRLDVDHPQSLQELDNLNQSKLQYPNLSTPATRPLTPSRSNGDFSSCTRAEHSIPALPTCSYSPTSAVANWSGSLAANISLPRISLFYVQAYLCLACTAWLVPLLPGSLGELVACRADDSTLRIGEPQSGACGLTAAR</sequence>
<gene>
    <name evidence="2" type="ORF">PXEA_LOCUS22915</name>
</gene>
<protein>
    <submittedName>
        <fullName evidence="2">Uncharacterized protein</fullName>
    </submittedName>
</protein>
<name>A0A3S5AVB8_9PLAT</name>
<evidence type="ECO:0000256" key="1">
    <source>
        <dbReference type="SAM" id="MobiDB-lite"/>
    </source>
</evidence>
<dbReference type="AlphaFoldDB" id="A0A3S5AVB8"/>
<comment type="caution">
    <text evidence="2">The sequence shown here is derived from an EMBL/GenBank/DDBJ whole genome shotgun (WGS) entry which is preliminary data.</text>
</comment>
<organism evidence="2 3">
    <name type="scientific">Protopolystoma xenopodis</name>
    <dbReference type="NCBI Taxonomy" id="117903"/>
    <lineage>
        <taxon>Eukaryota</taxon>
        <taxon>Metazoa</taxon>
        <taxon>Spiralia</taxon>
        <taxon>Lophotrochozoa</taxon>
        <taxon>Platyhelminthes</taxon>
        <taxon>Monogenea</taxon>
        <taxon>Polyopisthocotylea</taxon>
        <taxon>Polystomatidea</taxon>
        <taxon>Polystomatidae</taxon>
        <taxon>Protopolystoma</taxon>
    </lineage>
</organism>
<dbReference type="Proteomes" id="UP000784294">
    <property type="component" value="Unassembled WGS sequence"/>
</dbReference>